<dbReference type="PROSITE" id="PS00742">
    <property type="entry name" value="PEP_ENZYMES_2"/>
    <property type="match status" value="1"/>
</dbReference>
<dbReference type="Pfam" id="PF02896">
    <property type="entry name" value="PEP-utilizers_C"/>
    <property type="match status" value="1"/>
</dbReference>
<proteinExistence type="inferred from homology"/>
<dbReference type="InterPro" id="IPR036618">
    <property type="entry name" value="PtsI_HPr-bd_sf"/>
</dbReference>
<dbReference type="CDD" id="cd00367">
    <property type="entry name" value="PTS-HPr_like"/>
    <property type="match status" value="1"/>
</dbReference>
<dbReference type="PRINTS" id="PR00107">
    <property type="entry name" value="PHOSPHOCPHPR"/>
</dbReference>
<dbReference type="HOGENOM" id="CLU_007308_4_3_5"/>
<dbReference type="SUPFAM" id="SSF55804">
    <property type="entry name" value="Phoshotransferase/anion transport protein"/>
    <property type="match status" value="1"/>
</dbReference>
<dbReference type="Proteomes" id="UP000002304">
    <property type="component" value="Unassembled WGS sequence"/>
</dbReference>
<dbReference type="InterPro" id="IPR008731">
    <property type="entry name" value="PTS_EIN"/>
</dbReference>
<dbReference type="Gene3D" id="3.40.930.10">
    <property type="entry name" value="Mannitol-specific EII, Chain A"/>
    <property type="match status" value="1"/>
</dbReference>
<dbReference type="InterPro" id="IPR023151">
    <property type="entry name" value="PEP_util_CS"/>
</dbReference>
<dbReference type="PATRIC" id="fig|1094562.3.peg.222"/>
<dbReference type="InterPro" id="IPR000121">
    <property type="entry name" value="PEP_util_C"/>
</dbReference>
<reference evidence="17 18" key="1">
    <citation type="submission" date="2012-03" db="EMBL/GenBank/DDBJ databases">
        <title>The Genome Sequence of Bartonella vinsonii subsp. arupensis OK-94-513.</title>
        <authorList>
            <consortium name="The Broad Institute Genome Sequencing Platform"/>
            <consortium name="The Broad Institute Genome Sequencing Center for Infectious Disease"/>
            <person name="Feldgarden M."/>
            <person name="Kirby J."/>
            <person name="Kosoy M."/>
            <person name="Birtles R."/>
            <person name="Probert W.S."/>
            <person name="Chiaraviglio L."/>
            <person name="Young S.K."/>
            <person name="Zeng Q."/>
            <person name="Gargeya S."/>
            <person name="Fitzgerald M."/>
            <person name="Haas B."/>
            <person name="Abouelleil A."/>
            <person name="Alvarado L."/>
            <person name="Arachchi H.M."/>
            <person name="Berlin A."/>
            <person name="Chapman S.B."/>
            <person name="Gearin G."/>
            <person name="Goldberg J."/>
            <person name="Griggs A."/>
            <person name="Gujja S."/>
            <person name="Hansen M."/>
            <person name="Heiman D."/>
            <person name="Howarth C."/>
            <person name="Larimer J."/>
            <person name="Lui A."/>
            <person name="MacDonald P.J.P."/>
            <person name="McCowen C."/>
            <person name="Montmayeur A."/>
            <person name="Murphy C."/>
            <person name="Neiman D."/>
            <person name="Pearson M."/>
            <person name="Priest M."/>
            <person name="Roberts A."/>
            <person name="Saif S."/>
            <person name="Shea T."/>
            <person name="Sisk P."/>
            <person name="Stolte C."/>
            <person name="Sykes S."/>
            <person name="Wortman J."/>
            <person name="Nusbaum C."/>
            <person name="Birren B."/>
        </authorList>
    </citation>
    <scope>NUCLEOTIDE SEQUENCE [LARGE SCALE GENOMIC DNA]</scope>
    <source>
        <strain evidence="17 18">OK-94-513</strain>
    </source>
</reference>
<sequence>MISDRLMDRVGGYVSVHYIPYNKKGSRDVIYTLYVGKCGFEIKFNQKYSCSNVRELKFIMRCKEVEAMNTEFNESEILSIRSVQLAAAFDHKNDVIRAAGELLVQVGAVDKSYLASMLQREAITNTWLGNGIAIPHGMVENHNLIIRDAVAVIQIPAGVEWRDGKKARLVIAIAAYPDRYREICRQLAPLLYDKERLEALSTTTDKQQIVTTLFGQDMKIGKTSIGDLSVCQEWTLDYPSGLHARPASLWVDFAKKAPSSIRIRHGGYAVEMKNLVGLLQLGAKNGDVLIFSTDAVEGVQLLKDAISVAKKVSISEKCMMREIESQIQTFHGWYPRSGQKGISGVGASSGLALGKIFVLKQNNISITDQPVDFAIGTACLENALTKTKHKMASVISDITARMGADSAAIFSAQMVLLEDENLIAQAYRFIAEGHGVAWSWDRAIQQFVDMFSQVDNPLLAARAVNLVDVGRRVLGEINPSYRSFFLNDLPRGIILITDDLSPSDIAQLDCTKVQGLATAWGGPLSHTAILARTLGIPMVVATGADVLAVEGDVQAIIDGDNGFIYLDPAPEDVEDAEKQMSIVAQKHESEIRVCKLPVQTTDGQKIRIMANVSYTNQVSVALDLGAEGVGLMRTEFLFLESPCVPDEEAQFDVYRAMIAAVGDKPLIIRALDIGGDKQVTHLHLSREDNPFLGIRGTRLLLRRRDLLIPQLRALYRVAKEGGDLWLLFPMVMSVSEVFAIKKITEEIRNDIGAPKLKIGIMIEVPAAAIMADVLSAYVDFFSIGTNDLTQYTMAVDRQNPYLVSEADSLDPAVLRMIHQTVQGAEKHNCWVSVCGDMAGDPFAAMILTGLGINELSMISCDISSVKACLQTHSFEDMKILARKALQCETARDVRALSNYIQ</sequence>
<evidence type="ECO:0000256" key="2">
    <source>
        <dbReference type="ARBA" id="ARBA00001946"/>
    </source>
</evidence>
<dbReference type="InterPro" id="IPR002178">
    <property type="entry name" value="PTS_EIIA_type-2_dom"/>
</dbReference>
<comment type="cofactor">
    <cofactor evidence="2">
        <name>Mg(2+)</name>
        <dbReference type="ChEBI" id="CHEBI:18420"/>
    </cofactor>
</comment>
<feature type="domain" description="HPr" evidence="16">
    <location>
        <begin position="229"/>
        <end position="317"/>
    </location>
</feature>
<evidence type="ECO:0000313" key="17">
    <source>
        <dbReference type="EMBL" id="EJF89438.1"/>
    </source>
</evidence>
<gene>
    <name evidence="17" type="ORF">ME1_00208</name>
</gene>
<evidence type="ECO:0000256" key="6">
    <source>
        <dbReference type="ARBA" id="ARBA00022448"/>
    </source>
</evidence>
<evidence type="ECO:0000256" key="4">
    <source>
        <dbReference type="ARBA" id="ARBA00007837"/>
    </source>
</evidence>
<dbReference type="Gene3D" id="3.30.1340.10">
    <property type="entry name" value="HPr-like"/>
    <property type="match status" value="1"/>
</dbReference>
<dbReference type="Pfam" id="PF00381">
    <property type="entry name" value="PTS-HPr"/>
    <property type="match status" value="1"/>
</dbReference>
<feature type="domain" description="PTS EIIA type-2" evidence="15">
    <location>
        <begin position="76"/>
        <end position="217"/>
    </location>
</feature>
<keyword evidence="10 17" id="KW-0808">Transferase</keyword>
<dbReference type="PROSITE" id="PS00369">
    <property type="entry name" value="PTS_HPR_HIS"/>
    <property type="match status" value="1"/>
</dbReference>
<keyword evidence="9" id="KW-0762">Sugar transport</keyword>
<evidence type="ECO:0000256" key="14">
    <source>
        <dbReference type="ARBA" id="ARBA00022842"/>
    </source>
</evidence>
<dbReference type="GO" id="GO:0016301">
    <property type="term" value="F:kinase activity"/>
    <property type="evidence" value="ECO:0007669"/>
    <property type="project" value="UniProtKB-KW"/>
</dbReference>
<evidence type="ECO:0000256" key="8">
    <source>
        <dbReference type="ARBA" id="ARBA00022553"/>
    </source>
</evidence>
<keyword evidence="11" id="KW-0598">Phosphotransferase system</keyword>
<dbReference type="SUPFAM" id="SSF52009">
    <property type="entry name" value="Phosphohistidine domain"/>
    <property type="match status" value="1"/>
</dbReference>
<comment type="caution">
    <text evidence="17">The sequence shown here is derived from an EMBL/GenBank/DDBJ whole genome shotgun (WGS) entry which is preliminary data.</text>
</comment>
<evidence type="ECO:0000256" key="11">
    <source>
        <dbReference type="ARBA" id="ARBA00022683"/>
    </source>
</evidence>
<dbReference type="InterPro" id="IPR036637">
    <property type="entry name" value="Phosphohistidine_dom_sf"/>
</dbReference>
<evidence type="ECO:0000256" key="5">
    <source>
        <dbReference type="ARBA" id="ARBA00012232"/>
    </source>
</evidence>
<keyword evidence="17" id="KW-0670">Pyruvate</keyword>
<dbReference type="Pfam" id="PF00391">
    <property type="entry name" value="PEP-utilizers"/>
    <property type="match status" value="1"/>
</dbReference>
<dbReference type="GO" id="GO:0005737">
    <property type="term" value="C:cytoplasm"/>
    <property type="evidence" value="ECO:0007669"/>
    <property type="project" value="UniProtKB-SubCell"/>
</dbReference>
<accession>J0ZM02</accession>
<comment type="catalytic activity">
    <reaction evidence="1">
        <text>L-histidyl-[protein] + phosphoenolpyruvate = N(pros)-phospho-L-histidyl-[protein] + pyruvate</text>
        <dbReference type="Rhea" id="RHEA:23880"/>
        <dbReference type="Rhea" id="RHEA-COMP:9745"/>
        <dbReference type="Rhea" id="RHEA-COMP:9746"/>
        <dbReference type="ChEBI" id="CHEBI:15361"/>
        <dbReference type="ChEBI" id="CHEBI:29979"/>
        <dbReference type="ChEBI" id="CHEBI:58702"/>
        <dbReference type="ChEBI" id="CHEBI:64837"/>
        <dbReference type="EC" id="2.7.3.9"/>
    </reaction>
</comment>
<dbReference type="InterPro" id="IPR016152">
    <property type="entry name" value="PTrfase/Anion_transptr"/>
</dbReference>
<dbReference type="InterPro" id="IPR050499">
    <property type="entry name" value="PEP-utilizing_PTS_enzyme"/>
</dbReference>
<dbReference type="CDD" id="cd00211">
    <property type="entry name" value="PTS_IIA_fru"/>
    <property type="match status" value="1"/>
</dbReference>
<evidence type="ECO:0000259" key="15">
    <source>
        <dbReference type="PROSITE" id="PS51094"/>
    </source>
</evidence>
<dbReference type="SUPFAM" id="SSF47831">
    <property type="entry name" value="Enzyme I of the PEP:sugar phosphotransferase system HPr-binding (sub)domain"/>
    <property type="match status" value="1"/>
</dbReference>
<dbReference type="InterPro" id="IPR000032">
    <property type="entry name" value="HPr-like"/>
</dbReference>
<keyword evidence="6" id="KW-0813">Transport</keyword>
<keyword evidence="13" id="KW-0418">Kinase</keyword>
<evidence type="ECO:0000256" key="13">
    <source>
        <dbReference type="ARBA" id="ARBA00022777"/>
    </source>
</evidence>
<dbReference type="SUPFAM" id="SSF51621">
    <property type="entry name" value="Phosphoenolpyruvate/pyruvate domain"/>
    <property type="match status" value="1"/>
</dbReference>
<dbReference type="PROSITE" id="PS00372">
    <property type="entry name" value="PTS_EIIA_TYPE_2_HIS"/>
    <property type="match status" value="1"/>
</dbReference>
<evidence type="ECO:0000256" key="7">
    <source>
        <dbReference type="ARBA" id="ARBA00022490"/>
    </source>
</evidence>
<dbReference type="Pfam" id="PF00359">
    <property type="entry name" value="PTS_EIIA_2"/>
    <property type="match status" value="1"/>
</dbReference>
<evidence type="ECO:0000256" key="1">
    <source>
        <dbReference type="ARBA" id="ARBA00000683"/>
    </source>
</evidence>
<organism evidence="17 18">
    <name type="scientific">Bartonella vinsonii subsp. arupensis OK-94-513</name>
    <dbReference type="NCBI Taxonomy" id="1094562"/>
    <lineage>
        <taxon>Bacteria</taxon>
        <taxon>Pseudomonadati</taxon>
        <taxon>Pseudomonadota</taxon>
        <taxon>Alphaproteobacteria</taxon>
        <taxon>Hyphomicrobiales</taxon>
        <taxon>Bartonellaceae</taxon>
        <taxon>Bartonella</taxon>
    </lineage>
</organism>
<evidence type="ECO:0000256" key="9">
    <source>
        <dbReference type="ARBA" id="ARBA00022597"/>
    </source>
</evidence>
<dbReference type="Gene3D" id="1.10.274.10">
    <property type="entry name" value="PtsI, HPr-binding domain"/>
    <property type="match status" value="1"/>
</dbReference>
<dbReference type="PANTHER" id="PTHR46244">
    <property type="entry name" value="PHOSPHOENOLPYRUVATE-PROTEIN PHOSPHOTRANSFERASE"/>
    <property type="match status" value="1"/>
</dbReference>
<keyword evidence="14" id="KW-0460">Magnesium</keyword>
<dbReference type="Gene3D" id="3.20.20.60">
    <property type="entry name" value="Phosphoenolpyruvate-binding domains"/>
    <property type="match status" value="1"/>
</dbReference>
<dbReference type="EMBL" id="AILZ01000009">
    <property type="protein sequence ID" value="EJF89438.1"/>
    <property type="molecule type" value="Genomic_DNA"/>
</dbReference>
<dbReference type="AlphaFoldDB" id="J0ZM02"/>
<evidence type="ECO:0000256" key="10">
    <source>
        <dbReference type="ARBA" id="ARBA00022679"/>
    </source>
</evidence>
<dbReference type="InterPro" id="IPR040442">
    <property type="entry name" value="Pyrv_kinase-like_dom_sf"/>
</dbReference>
<dbReference type="SUPFAM" id="SSF55594">
    <property type="entry name" value="HPr-like"/>
    <property type="match status" value="1"/>
</dbReference>
<name>J0ZM02_BARVI</name>
<dbReference type="GO" id="GO:0046872">
    <property type="term" value="F:metal ion binding"/>
    <property type="evidence" value="ECO:0007669"/>
    <property type="project" value="UniProtKB-KW"/>
</dbReference>
<evidence type="ECO:0000256" key="3">
    <source>
        <dbReference type="ARBA" id="ARBA00004496"/>
    </source>
</evidence>
<dbReference type="PRINTS" id="PR01736">
    <property type="entry name" value="PHPHTRNFRASE"/>
</dbReference>
<keyword evidence="7" id="KW-0963">Cytoplasm</keyword>
<dbReference type="InterPro" id="IPR006318">
    <property type="entry name" value="PTS_EI-like"/>
</dbReference>
<dbReference type="InterPro" id="IPR001020">
    <property type="entry name" value="PTS_HPr_His_P_site"/>
</dbReference>
<dbReference type="STRING" id="1094562.ME1_00208"/>
<evidence type="ECO:0000259" key="16">
    <source>
        <dbReference type="PROSITE" id="PS51350"/>
    </source>
</evidence>
<dbReference type="PROSITE" id="PS51094">
    <property type="entry name" value="PTS_EIIA_TYPE_2"/>
    <property type="match status" value="1"/>
</dbReference>
<dbReference type="NCBIfam" id="TIGR01417">
    <property type="entry name" value="PTS_I_fam"/>
    <property type="match status" value="1"/>
</dbReference>
<comment type="subcellular location">
    <subcellularLocation>
        <location evidence="3">Cytoplasm</location>
    </subcellularLocation>
</comment>
<dbReference type="PANTHER" id="PTHR46244:SF6">
    <property type="entry name" value="PHOSPHOENOLPYRUVATE-PROTEIN PHOSPHOTRANSFERASE"/>
    <property type="match status" value="1"/>
</dbReference>
<dbReference type="Gene3D" id="3.50.30.10">
    <property type="entry name" value="Phosphohistidine domain"/>
    <property type="match status" value="1"/>
</dbReference>
<evidence type="ECO:0000313" key="18">
    <source>
        <dbReference type="Proteomes" id="UP000002304"/>
    </source>
</evidence>
<dbReference type="InterPro" id="IPR015813">
    <property type="entry name" value="Pyrv/PenolPyrv_kinase-like_dom"/>
</dbReference>
<keyword evidence="8" id="KW-0597">Phosphoprotein</keyword>
<evidence type="ECO:0000256" key="12">
    <source>
        <dbReference type="ARBA" id="ARBA00022723"/>
    </source>
</evidence>
<keyword evidence="12" id="KW-0479">Metal-binding</keyword>
<dbReference type="EC" id="2.7.3.9" evidence="5"/>
<dbReference type="GO" id="GO:0009401">
    <property type="term" value="P:phosphoenolpyruvate-dependent sugar phosphotransferase system"/>
    <property type="evidence" value="ECO:0007669"/>
    <property type="project" value="UniProtKB-KW"/>
</dbReference>
<dbReference type="InterPro" id="IPR008279">
    <property type="entry name" value="PEP-util_enz_mobile_dom"/>
</dbReference>
<dbReference type="Pfam" id="PF05524">
    <property type="entry name" value="PEP-utilisers_N"/>
    <property type="match status" value="1"/>
</dbReference>
<dbReference type="GO" id="GO:0008965">
    <property type="term" value="F:phosphoenolpyruvate-protein phosphotransferase activity"/>
    <property type="evidence" value="ECO:0007669"/>
    <property type="project" value="UniProtKB-EC"/>
</dbReference>
<protein>
    <recommendedName>
        <fullName evidence="5">phosphoenolpyruvate--protein phosphotransferase</fullName>
        <ecNumber evidence="5">2.7.3.9</ecNumber>
    </recommendedName>
</protein>
<dbReference type="PROSITE" id="PS51350">
    <property type="entry name" value="PTS_HPR_DOM"/>
    <property type="match status" value="1"/>
</dbReference>
<comment type="similarity">
    <text evidence="4">Belongs to the PEP-utilizing enzyme family.</text>
</comment>
<dbReference type="InterPro" id="IPR035895">
    <property type="entry name" value="HPr-like_sf"/>
</dbReference>